<protein>
    <submittedName>
        <fullName evidence="3">Uncharacterized protein</fullName>
    </submittedName>
</protein>
<evidence type="ECO:0000256" key="1">
    <source>
        <dbReference type="SAM" id="MobiDB-lite"/>
    </source>
</evidence>
<feature type="compositionally biased region" description="Pro residues" evidence="1">
    <location>
        <begin position="364"/>
        <end position="376"/>
    </location>
</feature>
<gene>
    <name evidence="3" type="ORF">TrST_g8872</name>
</gene>
<reference evidence="4" key="1">
    <citation type="journal article" date="2023" name="Commun. Biol.">
        <title>Genome analysis of Parmales, the sister group of diatoms, reveals the evolutionary specialization of diatoms from phago-mixotrophs to photoautotrophs.</title>
        <authorList>
            <person name="Ban H."/>
            <person name="Sato S."/>
            <person name="Yoshikawa S."/>
            <person name="Yamada K."/>
            <person name="Nakamura Y."/>
            <person name="Ichinomiya M."/>
            <person name="Sato N."/>
            <person name="Blanc-Mathieu R."/>
            <person name="Endo H."/>
            <person name="Kuwata A."/>
            <person name="Ogata H."/>
        </authorList>
    </citation>
    <scope>NUCLEOTIDE SEQUENCE [LARGE SCALE GENOMIC DNA]</scope>
    <source>
        <strain evidence="4">NIES 3701</strain>
    </source>
</reference>
<evidence type="ECO:0000313" key="3">
    <source>
        <dbReference type="EMBL" id="GMH54226.1"/>
    </source>
</evidence>
<feature type="compositionally biased region" description="Basic and acidic residues" evidence="1">
    <location>
        <begin position="301"/>
        <end position="319"/>
    </location>
</feature>
<dbReference type="Proteomes" id="UP001165085">
    <property type="component" value="Unassembled WGS sequence"/>
</dbReference>
<dbReference type="AlphaFoldDB" id="A0A9W6ZL57"/>
<feature type="compositionally biased region" description="Polar residues" evidence="1">
    <location>
        <begin position="287"/>
        <end position="298"/>
    </location>
</feature>
<feature type="transmembrane region" description="Helical" evidence="2">
    <location>
        <begin position="214"/>
        <end position="233"/>
    </location>
</feature>
<feature type="transmembrane region" description="Helical" evidence="2">
    <location>
        <begin position="147"/>
        <end position="164"/>
    </location>
</feature>
<evidence type="ECO:0000256" key="2">
    <source>
        <dbReference type="SAM" id="Phobius"/>
    </source>
</evidence>
<dbReference type="OrthoDB" id="10062419at2759"/>
<dbReference type="EMBL" id="BRXY01000025">
    <property type="protein sequence ID" value="GMH54226.1"/>
    <property type="molecule type" value="Genomic_DNA"/>
</dbReference>
<name>A0A9W6ZL57_9STRA</name>
<feature type="transmembrane region" description="Helical" evidence="2">
    <location>
        <begin position="32"/>
        <end position="52"/>
    </location>
</feature>
<dbReference type="PANTHER" id="PTHR11319:SF35">
    <property type="entry name" value="OUTER MEMBRANE PROTEIN PMPC-RELATED"/>
    <property type="match status" value="1"/>
</dbReference>
<dbReference type="PANTHER" id="PTHR11319">
    <property type="entry name" value="G PROTEIN-COUPLED RECEPTOR-RELATED"/>
    <property type="match status" value="1"/>
</dbReference>
<accession>A0A9W6ZL57</accession>
<feature type="region of interest" description="Disordered" evidence="1">
    <location>
        <begin position="274"/>
        <end position="376"/>
    </location>
</feature>
<feature type="transmembrane region" description="Helical" evidence="2">
    <location>
        <begin position="176"/>
        <end position="194"/>
    </location>
</feature>
<keyword evidence="2" id="KW-0472">Membrane</keyword>
<keyword evidence="2" id="KW-0812">Transmembrane</keyword>
<organism evidence="3 4">
    <name type="scientific">Triparma strigata</name>
    <dbReference type="NCBI Taxonomy" id="1606541"/>
    <lineage>
        <taxon>Eukaryota</taxon>
        <taxon>Sar</taxon>
        <taxon>Stramenopiles</taxon>
        <taxon>Ochrophyta</taxon>
        <taxon>Bolidophyceae</taxon>
        <taxon>Parmales</taxon>
        <taxon>Triparmaceae</taxon>
        <taxon>Triparma</taxon>
    </lineage>
</organism>
<proteinExistence type="predicted"/>
<comment type="caution">
    <text evidence="3">The sequence shown here is derived from an EMBL/GenBank/DDBJ whole genome shotgun (WGS) entry which is preliminary data.</text>
</comment>
<evidence type="ECO:0000313" key="4">
    <source>
        <dbReference type="Proteomes" id="UP001165085"/>
    </source>
</evidence>
<keyword evidence="4" id="KW-1185">Reference proteome</keyword>
<keyword evidence="2" id="KW-1133">Transmembrane helix</keyword>
<sequence>MTLETLEVEPGYAKDAFLLCQSCDTTATSVTLSILLTVTVGAIIVGGFIYLTKKKEFYKRVKNGGKIIFAALQITSSLPAAVPAMPLPKTFKEADLETREKDEELKNIVFLFVPYKPEFWYFEVVETVRRLLMTGVLSIIKPGTYSQLSYGLFLSIFFTVLLAALQPYNEVRDNRIAVLSSALLIAVFMMSSFKKYTQSLTGEDNTYDDSLMDALLMLTYIMVLIMFGVWAYYKKDDMSRSTNAMASDVLKGESNVQSNAGGDKSGSVELSTINSSQTVLGDGAGGTRTNKSEVTNPFNKGMDERRLKQLESYGPKEKLGQGGKGSKGGKFAKNKSNKKNEPTTPEQQQSSPPPNPTKTSDNSAPPPPPPSENVWL</sequence>
<feature type="transmembrane region" description="Helical" evidence="2">
    <location>
        <begin position="64"/>
        <end position="82"/>
    </location>
</feature>